<feature type="compositionally biased region" description="Basic and acidic residues" evidence="1">
    <location>
        <begin position="181"/>
        <end position="191"/>
    </location>
</feature>
<name>A0A660LEY7_9ACTN</name>
<dbReference type="OrthoDB" id="5243276at2"/>
<proteinExistence type="predicted"/>
<dbReference type="Proteomes" id="UP000278962">
    <property type="component" value="Unassembled WGS sequence"/>
</dbReference>
<feature type="region of interest" description="Disordered" evidence="1">
    <location>
        <begin position="173"/>
        <end position="197"/>
    </location>
</feature>
<keyword evidence="3" id="KW-1185">Reference proteome</keyword>
<sequence length="197" mass="21002">MRRALLILAVLVAGCGGEARQDADEPSGEFKVEVVRASFPRVQHIAENVELKLTVRNGEQDRSLSTVAVTVETKARGDDATLAFGQNQRGEGLADAGRPVWVLDEGPVGGDTAVVNTWLAGALGPGRERELVWKLVPSRPGTYEVSYRVMPGLTGKARAARGDTSGRFRVVIDDEPVPARVGEDGEVERGVEPGSSD</sequence>
<gene>
    <name evidence="2" type="ORF">C8N24_3558</name>
</gene>
<accession>A0A660LEY7</accession>
<dbReference type="EMBL" id="RBIL01000001">
    <property type="protein sequence ID" value="RKQ93687.1"/>
    <property type="molecule type" value="Genomic_DNA"/>
</dbReference>
<reference evidence="2 3" key="1">
    <citation type="submission" date="2018-10" db="EMBL/GenBank/DDBJ databases">
        <title>Genomic Encyclopedia of Archaeal and Bacterial Type Strains, Phase II (KMG-II): from individual species to whole genera.</title>
        <authorList>
            <person name="Goeker M."/>
        </authorList>
    </citation>
    <scope>NUCLEOTIDE SEQUENCE [LARGE SCALE GENOMIC DNA]</scope>
    <source>
        <strain evidence="2 3">DSM 14954</strain>
    </source>
</reference>
<dbReference type="RefSeq" id="WP_147447855.1">
    <property type="nucleotide sequence ID" value="NZ_RBIL01000001.1"/>
</dbReference>
<comment type="caution">
    <text evidence="2">The sequence shown here is derived from an EMBL/GenBank/DDBJ whole genome shotgun (WGS) entry which is preliminary data.</text>
</comment>
<dbReference type="AlphaFoldDB" id="A0A660LEY7"/>
<evidence type="ECO:0000313" key="3">
    <source>
        <dbReference type="Proteomes" id="UP000278962"/>
    </source>
</evidence>
<protein>
    <submittedName>
        <fullName evidence="2">Uncharacterized protein</fullName>
    </submittedName>
</protein>
<evidence type="ECO:0000313" key="2">
    <source>
        <dbReference type="EMBL" id="RKQ93687.1"/>
    </source>
</evidence>
<evidence type="ECO:0000256" key="1">
    <source>
        <dbReference type="SAM" id="MobiDB-lite"/>
    </source>
</evidence>
<dbReference type="PROSITE" id="PS51257">
    <property type="entry name" value="PROKAR_LIPOPROTEIN"/>
    <property type="match status" value="1"/>
</dbReference>
<organism evidence="2 3">
    <name type="scientific">Solirubrobacter pauli</name>
    <dbReference type="NCBI Taxonomy" id="166793"/>
    <lineage>
        <taxon>Bacteria</taxon>
        <taxon>Bacillati</taxon>
        <taxon>Actinomycetota</taxon>
        <taxon>Thermoleophilia</taxon>
        <taxon>Solirubrobacterales</taxon>
        <taxon>Solirubrobacteraceae</taxon>
        <taxon>Solirubrobacter</taxon>
    </lineage>
</organism>